<comment type="pathway">
    <text evidence="2 5">Protein modification; protein ubiquitination.</text>
</comment>
<dbReference type="EMBL" id="JABCRI010000010">
    <property type="protein sequence ID" value="KAF8398904.1"/>
    <property type="molecule type" value="Genomic_DNA"/>
</dbReference>
<dbReference type="SMART" id="SM00504">
    <property type="entry name" value="Ubox"/>
    <property type="match status" value="1"/>
</dbReference>
<comment type="caution">
    <text evidence="7">The sequence shown here is derived from an EMBL/GenBank/DDBJ whole genome shotgun (WGS) entry which is preliminary data.</text>
</comment>
<dbReference type="OrthoDB" id="10064100at2759"/>
<dbReference type="Pfam" id="PF04564">
    <property type="entry name" value="U-box"/>
    <property type="match status" value="1"/>
</dbReference>
<comment type="function">
    <text evidence="5">Functions as an E3 ubiquitin ligase.</text>
</comment>
<reference evidence="7 8" key="1">
    <citation type="submission" date="2020-04" db="EMBL/GenBank/DDBJ databases">
        <title>Plant Genome Project.</title>
        <authorList>
            <person name="Zhang R.-G."/>
        </authorList>
    </citation>
    <scope>NUCLEOTIDE SEQUENCE [LARGE SCALE GENOMIC DNA]</scope>
    <source>
        <strain evidence="7">YNK0</strain>
        <tissue evidence="7">Leaf</tissue>
    </source>
</reference>
<dbReference type="InterPro" id="IPR011989">
    <property type="entry name" value="ARM-like"/>
</dbReference>
<dbReference type="AlphaFoldDB" id="A0A834YZK5"/>
<dbReference type="Proteomes" id="UP000655225">
    <property type="component" value="Unassembled WGS sequence"/>
</dbReference>
<dbReference type="PROSITE" id="PS51698">
    <property type="entry name" value="U_BOX"/>
    <property type="match status" value="1"/>
</dbReference>
<keyword evidence="3 5" id="KW-0808">Transferase</keyword>
<organism evidence="7 8">
    <name type="scientific">Tetracentron sinense</name>
    <name type="common">Spur-leaf</name>
    <dbReference type="NCBI Taxonomy" id="13715"/>
    <lineage>
        <taxon>Eukaryota</taxon>
        <taxon>Viridiplantae</taxon>
        <taxon>Streptophyta</taxon>
        <taxon>Embryophyta</taxon>
        <taxon>Tracheophyta</taxon>
        <taxon>Spermatophyta</taxon>
        <taxon>Magnoliopsida</taxon>
        <taxon>Trochodendrales</taxon>
        <taxon>Trochodendraceae</taxon>
        <taxon>Tetracentron</taxon>
    </lineage>
</organism>
<evidence type="ECO:0000313" key="8">
    <source>
        <dbReference type="Proteomes" id="UP000655225"/>
    </source>
</evidence>
<dbReference type="InterPro" id="IPR003613">
    <property type="entry name" value="Ubox_domain"/>
</dbReference>
<evidence type="ECO:0000256" key="2">
    <source>
        <dbReference type="ARBA" id="ARBA00004906"/>
    </source>
</evidence>
<evidence type="ECO:0000256" key="4">
    <source>
        <dbReference type="ARBA" id="ARBA00022786"/>
    </source>
</evidence>
<dbReference type="InterPro" id="IPR058678">
    <property type="entry name" value="ARM_PUB"/>
</dbReference>
<dbReference type="EC" id="2.3.2.27" evidence="5"/>
<dbReference type="UniPathway" id="UPA00143"/>
<dbReference type="FunFam" id="3.30.40.10:FF:000437">
    <property type="entry name" value="RING-type E3 ubiquitin transferase"/>
    <property type="match status" value="1"/>
</dbReference>
<evidence type="ECO:0000256" key="1">
    <source>
        <dbReference type="ARBA" id="ARBA00000900"/>
    </source>
</evidence>
<dbReference type="PANTHER" id="PTHR22849:SF61">
    <property type="entry name" value="U-BOX DOMAIN-CONTAINING PROTEIN 21"/>
    <property type="match status" value="1"/>
</dbReference>
<protein>
    <recommendedName>
        <fullName evidence="5 6">U-box domain-containing protein</fullName>
        <ecNumber evidence="5">2.3.2.27</ecNumber>
    </recommendedName>
    <alternativeName>
        <fullName evidence="5">RING-type E3 ubiquitin transferase PUB</fullName>
    </alternativeName>
</protein>
<gene>
    <name evidence="7" type="ORF">HHK36_014768</name>
</gene>
<keyword evidence="8" id="KW-1185">Reference proteome</keyword>
<sequence length="443" mass="48871">MISTWIRHRAGGGRAGKKQQPDGNLNMEVTIPTHFRCPISLDLMKDPVTLSTGITYDRENIETWIEAGNQTCPVSNQVLKSIELIPNHAIRKMIQEWCVQNRSYGIERIPTPRIPVSPFEVSEIVSRIVSATKRGDQIGCQALIAKIKSWGRESERNRRCIAANGTGVALSAAFEAFATASFEKNAGVLQEILSALPWMFPRDPEGQSYLRSSPSLRCMVWILECGDLSGRQNAVLALKQLLSFDQQHVDALGKLEGVTEALFKLIKEPISPTATKASLAAIFYLVSSLSSSSEKIKSRLVEMGLVSLLLEILVDSSESSICEKALGVLDSICCSNEGREDAYSQALTMPVLVKKILRVSDLATEFSVSVLWKLCKNEKKDEGSALVEALQVGAFQKLLLLLQVGCGEKTKEKATDLLKLLNPSRGRLECIDSMDFKNIKRPF</sequence>
<evidence type="ECO:0000256" key="5">
    <source>
        <dbReference type="RuleBase" id="RU369093"/>
    </source>
</evidence>
<name>A0A834YZK5_TETSI</name>
<comment type="catalytic activity">
    <reaction evidence="1 5">
        <text>S-ubiquitinyl-[E2 ubiquitin-conjugating enzyme]-L-cysteine + [acceptor protein]-L-lysine = [E2 ubiquitin-conjugating enzyme]-L-cysteine + N(6)-ubiquitinyl-[acceptor protein]-L-lysine.</text>
        <dbReference type="EC" id="2.3.2.27"/>
    </reaction>
</comment>
<dbReference type="CDD" id="cd16664">
    <property type="entry name" value="RING-Ubox_PUB"/>
    <property type="match status" value="1"/>
</dbReference>
<dbReference type="GO" id="GO:0061630">
    <property type="term" value="F:ubiquitin protein ligase activity"/>
    <property type="evidence" value="ECO:0007669"/>
    <property type="project" value="UniProtKB-UniRule"/>
</dbReference>
<dbReference type="GO" id="GO:0016567">
    <property type="term" value="P:protein ubiquitination"/>
    <property type="evidence" value="ECO:0007669"/>
    <property type="project" value="UniProtKB-UniRule"/>
</dbReference>
<evidence type="ECO:0000313" key="7">
    <source>
        <dbReference type="EMBL" id="KAF8398904.1"/>
    </source>
</evidence>
<dbReference type="InterPro" id="IPR016024">
    <property type="entry name" value="ARM-type_fold"/>
</dbReference>
<dbReference type="Gene3D" id="3.30.40.10">
    <property type="entry name" value="Zinc/RING finger domain, C3HC4 (zinc finger)"/>
    <property type="match status" value="1"/>
</dbReference>
<dbReference type="SUPFAM" id="SSF48371">
    <property type="entry name" value="ARM repeat"/>
    <property type="match status" value="1"/>
</dbReference>
<evidence type="ECO:0000256" key="3">
    <source>
        <dbReference type="ARBA" id="ARBA00022679"/>
    </source>
</evidence>
<feature type="domain" description="U-box" evidence="6">
    <location>
        <begin position="30"/>
        <end position="104"/>
    </location>
</feature>
<dbReference type="Pfam" id="PF25598">
    <property type="entry name" value="ARM_PUB"/>
    <property type="match status" value="1"/>
</dbReference>
<accession>A0A834YZK5</accession>
<dbReference type="OMA" id="WCVENKE"/>
<proteinExistence type="predicted"/>
<keyword evidence="4 5" id="KW-0833">Ubl conjugation pathway</keyword>
<dbReference type="PANTHER" id="PTHR22849">
    <property type="entry name" value="WDSAM1 PROTEIN"/>
    <property type="match status" value="1"/>
</dbReference>
<dbReference type="InterPro" id="IPR045185">
    <property type="entry name" value="PUB22/23/24-like"/>
</dbReference>
<dbReference type="GO" id="GO:0006952">
    <property type="term" value="P:defense response"/>
    <property type="evidence" value="ECO:0007669"/>
    <property type="project" value="UniProtKB-ARBA"/>
</dbReference>
<dbReference type="InterPro" id="IPR013083">
    <property type="entry name" value="Znf_RING/FYVE/PHD"/>
</dbReference>
<evidence type="ECO:0000259" key="6">
    <source>
        <dbReference type="PROSITE" id="PS51698"/>
    </source>
</evidence>
<dbReference type="InterPro" id="IPR045210">
    <property type="entry name" value="RING-Ubox_PUB"/>
</dbReference>
<dbReference type="Gene3D" id="1.25.10.10">
    <property type="entry name" value="Leucine-rich Repeat Variant"/>
    <property type="match status" value="1"/>
</dbReference>
<dbReference type="SUPFAM" id="SSF57850">
    <property type="entry name" value="RING/U-box"/>
    <property type="match status" value="1"/>
</dbReference>